<evidence type="ECO:0000256" key="2">
    <source>
        <dbReference type="ARBA" id="ARBA00022553"/>
    </source>
</evidence>
<dbReference type="InterPro" id="IPR006162">
    <property type="entry name" value="Ppantetheine_attach_site"/>
</dbReference>
<feature type="domain" description="Carrier" evidence="3">
    <location>
        <begin position="1"/>
        <end position="76"/>
    </location>
</feature>
<evidence type="ECO:0000313" key="4">
    <source>
        <dbReference type="EMBL" id="TVT23645.1"/>
    </source>
</evidence>
<keyword evidence="1" id="KW-0596">Phosphopantetheine</keyword>
<dbReference type="Proteomes" id="UP000318578">
    <property type="component" value="Unassembled WGS sequence"/>
</dbReference>
<sequence>MDAVFVDVLRRFLPLLGEQEMTAEAPLRELGLDSMQSIELLFALEDTFSIRLPEDVLTEETFSTAGRLWRATSAAIGDGSTAAGRT</sequence>
<protein>
    <submittedName>
        <fullName evidence="4">Acyl carrier protein</fullName>
    </submittedName>
</protein>
<dbReference type="SUPFAM" id="SSF47336">
    <property type="entry name" value="ACP-like"/>
    <property type="match status" value="1"/>
</dbReference>
<dbReference type="InterPro" id="IPR009081">
    <property type="entry name" value="PP-bd_ACP"/>
</dbReference>
<evidence type="ECO:0000256" key="1">
    <source>
        <dbReference type="ARBA" id="ARBA00022450"/>
    </source>
</evidence>
<dbReference type="OrthoDB" id="2665189at2"/>
<proteinExistence type="predicted"/>
<dbReference type="PROSITE" id="PS00012">
    <property type="entry name" value="PHOSPHOPANTETHEINE"/>
    <property type="match status" value="1"/>
</dbReference>
<dbReference type="Gene3D" id="1.10.1200.10">
    <property type="entry name" value="ACP-like"/>
    <property type="match status" value="1"/>
</dbReference>
<organism evidence="4 5">
    <name type="scientific">Amycolatopsis acidiphila</name>
    <dbReference type="NCBI Taxonomy" id="715473"/>
    <lineage>
        <taxon>Bacteria</taxon>
        <taxon>Bacillati</taxon>
        <taxon>Actinomycetota</taxon>
        <taxon>Actinomycetes</taxon>
        <taxon>Pseudonocardiales</taxon>
        <taxon>Pseudonocardiaceae</taxon>
        <taxon>Amycolatopsis</taxon>
    </lineage>
</organism>
<keyword evidence="5" id="KW-1185">Reference proteome</keyword>
<comment type="caution">
    <text evidence="4">The sequence shown here is derived from an EMBL/GenBank/DDBJ whole genome shotgun (WGS) entry which is preliminary data.</text>
</comment>
<accession>A0A558AH98</accession>
<dbReference type="RefSeq" id="WP_144636526.1">
    <property type="nucleotide sequence ID" value="NZ_BNAX01000009.1"/>
</dbReference>
<name>A0A558AH98_9PSEU</name>
<dbReference type="InterPro" id="IPR036736">
    <property type="entry name" value="ACP-like_sf"/>
</dbReference>
<dbReference type="EMBL" id="VJZA01000010">
    <property type="protein sequence ID" value="TVT23645.1"/>
    <property type="molecule type" value="Genomic_DNA"/>
</dbReference>
<gene>
    <name evidence="4" type="ORF">FNH06_09065</name>
</gene>
<reference evidence="4 5" key="1">
    <citation type="submission" date="2019-07" db="EMBL/GenBank/DDBJ databases">
        <title>New species of Amycolatopsis and Streptomyces.</title>
        <authorList>
            <person name="Duangmal K."/>
            <person name="Teo W.F.A."/>
            <person name="Lipun K."/>
        </authorList>
    </citation>
    <scope>NUCLEOTIDE SEQUENCE [LARGE SCALE GENOMIC DNA]</scope>
    <source>
        <strain evidence="4 5">JCM 30562</strain>
    </source>
</reference>
<dbReference type="AlphaFoldDB" id="A0A558AH98"/>
<evidence type="ECO:0000259" key="3">
    <source>
        <dbReference type="PROSITE" id="PS50075"/>
    </source>
</evidence>
<keyword evidence="2" id="KW-0597">Phosphoprotein</keyword>
<dbReference type="PROSITE" id="PS50075">
    <property type="entry name" value="CARRIER"/>
    <property type="match status" value="1"/>
</dbReference>
<dbReference type="Pfam" id="PF00550">
    <property type="entry name" value="PP-binding"/>
    <property type="match status" value="1"/>
</dbReference>
<evidence type="ECO:0000313" key="5">
    <source>
        <dbReference type="Proteomes" id="UP000318578"/>
    </source>
</evidence>